<organism evidence="1 2">
    <name type="scientific">Solanum pennellii</name>
    <name type="common">Tomato</name>
    <name type="synonym">Lycopersicon pennellii</name>
    <dbReference type="NCBI Taxonomy" id="28526"/>
    <lineage>
        <taxon>Eukaryota</taxon>
        <taxon>Viridiplantae</taxon>
        <taxon>Streptophyta</taxon>
        <taxon>Embryophyta</taxon>
        <taxon>Tracheophyta</taxon>
        <taxon>Spermatophyta</taxon>
        <taxon>Magnoliopsida</taxon>
        <taxon>eudicotyledons</taxon>
        <taxon>Gunneridae</taxon>
        <taxon>Pentapetalae</taxon>
        <taxon>asterids</taxon>
        <taxon>lamiids</taxon>
        <taxon>Solanales</taxon>
        <taxon>Solanaceae</taxon>
        <taxon>Solanoideae</taxon>
        <taxon>Solaneae</taxon>
        <taxon>Solanum</taxon>
        <taxon>Solanum subgen. Lycopersicon</taxon>
    </lineage>
</organism>
<dbReference type="PANTHER" id="PTHR10775">
    <property type="entry name" value="OS08G0208400 PROTEIN"/>
    <property type="match status" value="1"/>
</dbReference>
<evidence type="ECO:0000313" key="1">
    <source>
        <dbReference type="Proteomes" id="UP000694930"/>
    </source>
</evidence>
<reference evidence="1" key="1">
    <citation type="journal article" date="2014" name="Nat. Genet.">
        <title>The genome of the stress-tolerant wild tomato species Solanum pennellii.</title>
        <authorList>
            <person name="Bolger A."/>
            <person name="Scossa F."/>
            <person name="Bolger M.E."/>
            <person name="Lanz C."/>
            <person name="Maumus F."/>
            <person name="Tohge T."/>
            <person name="Quesneville H."/>
            <person name="Alseekh S."/>
            <person name="Sorensen I."/>
            <person name="Lichtenstein G."/>
            <person name="Fich E.A."/>
            <person name="Conte M."/>
            <person name="Keller H."/>
            <person name="Schneeberger K."/>
            <person name="Schwacke R."/>
            <person name="Ofner I."/>
            <person name="Vrebalov J."/>
            <person name="Xu Y."/>
            <person name="Osorio S."/>
            <person name="Aflitos S.A."/>
            <person name="Schijlen E."/>
            <person name="Jimenez-Gomez J.M."/>
            <person name="Ryngajllo M."/>
            <person name="Kimura S."/>
            <person name="Kumar R."/>
            <person name="Koenig D."/>
            <person name="Headland L.R."/>
            <person name="Maloof J.N."/>
            <person name="Sinha N."/>
            <person name="van Ham R.C."/>
            <person name="Lankhorst R.K."/>
            <person name="Mao L."/>
            <person name="Vogel A."/>
            <person name="Arsova B."/>
            <person name="Panstruga R."/>
            <person name="Fei Z."/>
            <person name="Rose J.K."/>
            <person name="Zamir D."/>
            <person name="Carrari F."/>
            <person name="Giovannoni J.J."/>
            <person name="Weigel D."/>
            <person name="Usadel B."/>
            <person name="Fernie A.R."/>
        </authorList>
    </citation>
    <scope>NUCLEOTIDE SEQUENCE [LARGE SCALE GENOMIC DNA]</scope>
    <source>
        <strain evidence="1">cv. LA0716</strain>
    </source>
</reference>
<accession>A0ABM1UY17</accession>
<keyword evidence="1" id="KW-1185">Reference proteome</keyword>
<dbReference type="Proteomes" id="UP000694930">
    <property type="component" value="Chromosome 10"/>
</dbReference>
<sequence>MNEMVQDAYGVHSDFEFGNNNVEETPNDKSRTFFEQLEAASRPLCEGSPHSQLSIDLRLLNIKSDWNFSQGAMDSVIDLMHDLVDPKPEIPDNFYKAKRLVSKLGLSSMRIHCCENGCVLYYKDDIDFESCNFCGKSRYKLAPSVKKVAVKTMRYLPLIPRLKRLYASNRSAPHMRWHHENRRPPGIMCHHPMERLGSILIELIPILQ</sequence>
<dbReference type="PANTHER" id="PTHR10775:SF193">
    <property type="entry name" value="DUF4216 DOMAIN-CONTAINING PROTEIN"/>
    <property type="match status" value="1"/>
</dbReference>
<dbReference type="RefSeq" id="XP_027768385.1">
    <property type="nucleotide sequence ID" value="XM_027912584.1"/>
</dbReference>
<name>A0ABM1UY17_SOLPN</name>
<gene>
    <name evidence="2" type="primary">LOC114074481</name>
</gene>
<evidence type="ECO:0000313" key="2">
    <source>
        <dbReference type="RefSeq" id="XP_027768385.1"/>
    </source>
</evidence>
<protein>
    <submittedName>
        <fullName evidence="2">Uncharacterized protein LOC114074481</fullName>
    </submittedName>
</protein>
<reference evidence="2" key="2">
    <citation type="submission" date="2025-08" db="UniProtKB">
        <authorList>
            <consortium name="RefSeq"/>
        </authorList>
    </citation>
    <scope>IDENTIFICATION</scope>
</reference>
<dbReference type="GeneID" id="114074481"/>
<proteinExistence type="predicted"/>